<reference evidence="3" key="1">
    <citation type="journal article" date="2017" name="Genome Announc.">
        <title>Draft Genome Sequence of Terrimicrobium sacchariphilum NM-5T, a Facultative Anaerobic Soil Bacterium of the Class Spartobacteria.</title>
        <authorList>
            <person name="Qiu Y.L."/>
            <person name="Tourlousse D.M."/>
            <person name="Matsuura N."/>
            <person name="Ohashi A."/>
            <person name="Sekiguchi Y."/>
        </authorList>
    </citation>
    <scope>NUCLEOTIDE SEQUENCE [LARGE SCALE GENOMIC DNA]</scope>
    <source>
        <strain evidence="3">NM-5</strain>
    </source>
</reference>
<comment type="caution">
    <text evidence="2">The sequence shown here is derived from an EMBL/GenBank/DDBJ whole genome shotgun (WGS) entry which is preliminary data.</text>
</comment>
<protein>
    <submittedName>
        <fullName evidence="2">Glycosyl hydrolases family 2, sugar binding domain</fullName>
    </submittedName>
</protein>
<accession>A0A146G482</accession>
<evidence type="ECO:0000313" key="2">
    <source>
        <dbReference type="EMBL" id="GAT32619.1"/>
    </source>
</evidence>
<dbReference type="SUPFAM" id="SSF51445">
    <property type="entry name" value="(Trans)glycosidases"/>
    <property type="match status" value="1"/>
</dbReference>
<gene>
    <name evidence="2" type="ORF">TSACC_21018</name>
</gene>
<keyword evidence="2" id="KW-0378">Hydrolase</keyword>
<evidence type="ECO:0000259" key="1">
    <source>
        <dbReference type="Pfam" id="PF07705"/>
    </source>
</evidence>
<organism evidence="2 3">
    <name type="scientific">Terrimicrobium sacchariphilum</name>
    <dbReference type="NCBI Taxonomy" id="690879"/>
    <lineage>
        <taxon>Bacteria</taxon>
        <taxon>Pseudomonadati</taxon>
        <taxon>Verrucomicrobiota</taxon>
        <taxon>Terrimicrobiia</taxon>
        <taxon>Terrimicrobiales</taxon>
        <taxon>Terrimicrobiaceae</taxon>
        <taxon>Terrimicrobium</taxon>
    </lineage>
</organism>
<dbReference type="Gene3D" id="2.60.40.10">
    <property type="entry name" value="Immunoglobulins"/>
    <property type="match status" value="1"/>
</dbReference>
<dbReference type="Pfam" id="PF07705">
    <property type="entry name" value="CARDB"/>
    <property type="match status" value="1"/>
</dbReference>
<dbReference type="InterPro" id="IPR017853">
    <property type="entry name" value="GH"/>
</dbReference>
<dbReference type="SUPFAM" id="SSF49785">
    <property type="entry name" value="Galactose-binding domain-like"/>
    <property type="match status" value="1"/>
</dbReference>
<dbReference type="InParanoid" id="A0A146G482"/>
<keyword evidence="3" id="KW-1185">Reference proteome</keyword>
<dbReference type="GO" id="GO:0016787">
    <property type="term" value="F:hydrolase activity"/>
    <property type="evidence" value="ECO:0007669"/>
    <property type="project" value="UniProtKB-KW"/>
</dbReference>
<dbReference type="Proteomes" id="UP000076023">
    <property type="component" value="Unassembled WGS sequence"/>
</dbReference>
<dbReference type="AlphaFoldDB" id="A0A146G482"/>
<dbReference type="InterPro" id="IPR011635">
    <property type="entry name" value="CARDB"/>
</dbReference>
<dbReference type="EMBL" id="BDCO01000002">
    <property type="protein sequence ID" value="GAT32619.1"/>
    <property type="molecule type" value="Genomic_DNA"/>
</dbReference>
<sequence length="1186" mass="130812">MPQEGQGLNLVATVRNQGDAPTPDHTTVSVTYFDITSDPKGKMLTYGSQFKQSLPAGQTAEIKVDAPWKPMAGTYKLRAVVDDVKRIDDKDRANNVLEQEITIGKNPDIEAMLKGDAAPSDYQASSNEVLPNGDFADANIKLPFSEGSADVVTVDDTRALLFKGRFVLGWDAPDKVIAGADYVFSFRAKALGVSGEKPNASMNIFLWACYPTLHEPPKDGAIPIASWKDSFNWKKFQKDFRMPLGVSRFVGFFNSDAENGWTYLSDISLRPVDDYPLEIPANAPVYGDSSREQMTWIWSSADFPWPKIFVRGRPQMGRDQSVPVAAQTVWFRRTVTAPQGFREAQVTFVGDDTASLEINGREIGRNGSLQDIQNIDIQNVLKPGTNEVVFKVDNSRGPGGLLGRIEWKTADGKAVYIPTNASWEASIDQSATWARATPIAVPAPLSTRTAWVYPHLPLLSYSLSYDLPQPRQGVRLAVRSPGGFRVFADNKEVYATMCASHTMKVDLTDELAGARTIRVDIEDIGQPPLGSGLLQVKTAKGWQDIPFSDFRHDGAKPVEVASAFFSAKTWPTAMGSFEAATSRPMPDFSSRLEPWALDLLQGAKQIFQLGSPQGTSDAFGPIKGGPDLVTVPAPDLKDVSRGLESKLLPETTLKFNLPQIPANGAAFVLGVEDADAMVTSVGVFVNGVLSGMPQVLGYDLVPGERLTNRAWVVTIPKERLKTGENTLTLRILPPYYQSSNAVQNQSEEYIQMMGLRGKGNNPYTGSWLHWNYLSLYALGKPAAEPVNGRPVWMGTNLGYLHHDGGEPWRQCAIRDLSYLGFVGTQAPIRYGIWNAGELNKINRPDGAPSGGETTAEYQLKSLVDVGMAPHLLNEPGRGITSLDQLADSHEAKILRDYGKYFASYEIGNEVDEPIWGWDSLKIADAYSTIQRQAVAAQAFRKMFPELKFTIIGQGWYHAWDFSVIDAQFRKEAPNDPGFTDDLSTHNYAKSYIIPAVGYNLLYGSNPPAPIWTTECGAYSSDREDATEFDANIRGNLAFATYIIQYVCHAGNDEFKHFSLFLSKDKDAKVMERARSYRRLVHTFGLHGKPLPWTYANADAMKDKLVYVNPVDAGKWIKISFASYSHDPEEIDVSVVLPKSGKFQATRYGDGRIVEEGIRTATIEANPTARFKETLAPGETIEYLIAK</sequence>
<dbReference type="InterPro" id="IPR013783">
    <property type="entry name" value="Ig-like_fold"/>
</dbReference>
<dbReference type="InterPro" id="IPR008979">
    <property type="entry name" value="Galactose-bd-like_sf"/>
</dbReference>
<dbReference type="STRING" id="690879.TSACC_21018"/>
<dbReference type="Gene3D" id="3.20.20.80">
    <property type="entry name" value="Glycosidases"/>
    <property type="match status" value="1"/>
</dbReference>
<name>A0A146G482_TERSA</name>
<feature type="domain" description="CARDB" evidence="1">
    <location>
        <begin position="4"/>
        <end position="98"/>
    </location>
</feature>
<dbReference type="Gene3D" id="2.60.120.260">
    <property type="entry name" value="Galactose-binding domain-like"/>
    <property type="match status" value="1"/>
</dbReference>
<evidence type="ECO:0000313" key="3">
    <source>
        <dbReference type="Proteomes" id="UP000076023"/>
    </source>
</evidence>
<proteinExistence type="predicted"/>